<evidence type="ECO:0000313" key="9">
    <source>
        <dbReference type="Proteomes" id="UP000180253"/>
    </source>
</evidence>
<dbReference type="PANTHER" id="PTHR30619">
    <property type="entry name" value="DNA INTERNALIZATION/COMPETENCE PROTEIN COMEC/REC2"/>
    <property type="match status" value="1"/>
</dbReference>
<dbReference type="SUPFAM" id="SSF56281">
    <property type="entry name" value="Metallo-hydrolase/oxidoreductase"/>
    <property type="match status" value="1"/>
</dbReference>
<feature type="domain" description="Metallo-beta-lactamase" evidence="7">
    <location>
        <begin position="474"/>
        <end position="654"/>
    </location>
</feature>
<feature type="transmembrane region" description="Helical" evidence="6">
    <location>
        <begin position="280"/>
        <end position="296"/>
    </location>
</feature>
<comment type="subcellular location">
    <subcellularLocation>
        <location evidence="1">Cell membrane</location>
        <topology evidence="1">Multi-pass membrane protein</topology>
    </subcellularLocation>
</comment>
<dbReference type="Proteomes" id="UP000180253">
    <property type="component" value="Unassembled WGS sequence"/>
</dbReference>
<accession>A0A1S1NBF2</accession>
<sequence length="708" mass="81248">MARYFKPFWLVLLGFIFAIFSVQVHYCLFYKPIDVKETNSQLVSVSGVIEKQLGHDYFQVQLTQLEGNQIAWFRTIRANVSITSSHGSPPIGALFSASAKLKPYRSRRNFDNFNSELYAFTRHVQFKGKLSKLVVSKTTSLDSTRGYRQWLWQRVEHFKLSWLYYTLLSGDKSRIDYEDKQIMQRLGLSHMLAISGLHVGIVYGLFFYISKLLAFSLSFCFKASEQKRNINVLHTLNGLFFAGFYVFLSGFGVSAFRAFIMLSVLVAAYVYAWRVVNYRTLLFALCTVLLFDPFALLNPGLYFSFIAVYVIFAIANSSSNRLKSSHFLLRLLVLQLVLGVILAPVSSFYFYGVSLGSVFTNLIFIPLLTFLLLPALFLVLAFLYFNLNTHWYNFFDHTVNWVLEICTDTLANSGWLETIPFDWHFVVVFYLSLLLGVHFILWRWLAVIPILVAVGNSYLKPDIGWQIDIFDVGHGTSILVSQNGQTLLYDLGAKYFDSFSLFERVVQPYLQKYQLRLTHVILSHSDQDHIGGLKELLSYSGYAPLGKFHNSAPDSHCNIMSITMGKLTVESLWPLQVMNSDNNNSCVVRITDGKFSLLLAGDIEQEAERRLVELYDKKLRSDILLVPHHGSKTSSGQAFLQAVTPKVAIISRSFYSMWNLPHDSVVQRYKEQNTELFDTAYEGHIRIKISDSRMDIESARKMPRYWFL</sequence>
<gene>
    <name evidence="8" type="ORF">BIW53_05040</name>
</gene>
<evidence type="ECO:0000259" key="7">
    <source>
        <dbReference type="SMART" id="SM00849"/>
    </source>
</evidence>
<dbReference type="InterPro" id="IPR035681">
    <property type="entry name" value="ComA-like_MBL"/>
</dbReference>
<evidence type="ECO:0000256" key="2">
    <source>
        <dbReference type="ARBA" id="ARBA00022475"/>
    </source>
</evidence>
<evidence type="ECO:0000313" key="8">
    <source>
        <dbReference type="EMBL" id="OHU96870.1"/>
    </source>
</evidence>
<feature type="transmembrane region" description="Helical" evidence="6">
    <location>
        <begin position="230"/>
        <end position="248"/>
    </location>
</feature>
<dbReference type="EMBL" id="MNAN01000026">
    <property type="protein sequence ID" value="OHU96870.1"/>
    <property type="molecule type" value="Genomic_DNA"/>
</dbReference>
<dbReference type="NCBIfam" id="TIGR00360">
    <property type="entry name" value="ComEC_N-term"/>
    <property type="match status" value="1"/>
</dbReference>
<dbReference type="InterPro" id="IPR001279">
    <property type="entry name" value="Metallo-B-lactamas"/>
</dbReference>
<feature type="transmembrane region" description="Helical" evidence="6">
    <location>
        <begin position="423"/>
        <end position="445"/>
    </location>
</feature>
<organism evidence="8 9">
    <name type="scientific">Pseudoalteromonas byunsanensis</name>
    <dbReference type="NCBI Taxonomy" id="327939"/>
    <lineage>
        <taxon>Bacteria</taxon>
        <taxon>Pseudomonadati</taxon>
        <taxon>Pseudomonadota</taxon>
        <taxon>Gammaproteobacteria</taxon>
        <taxon>Alteromonadales</taxon>
        <taxon>Pseudoalteromonadaceae</taxon>
        <taxon>Pseudoalteromonas</taxon>
    </lineage>
</organism>
<keyword evidence="9" id="KW-1185">Reference proteome</keyword>
<dbReference type="SMART" id="SM00849">
    <property type="entry name" value="Lactamase_B"/>
    <property type="match status" value="1"/>
</dbReference>
<comment type="caution">
    <text evidence="8">The sequence shown here is derived from an EMBL/GenBank/DDBJ whole genome shotgun (WGS) entry which is preliminary data.</text>
</comment>
<dbReference type="Pfam" id="PF03772">
    <property type="entry name" value="Competence"/>
    <property type="match status" value="1"/>
</dbReference>
<dbReference type="InterPro" id="IPR036866">
    <property type="entry name" value="RibonucZ/Hydroxyglut_hydro"/>
</dbReference>
<evidence type="ECO:0000256" key="4">
    <source>
        <dbReference type="ARBA" id="ARBA00022989"/>
    </source>
</evidence>
<dbReference type="Gene3D" id="3.60.15.10">
    <property type="entry name" value="Ribonuclease Z/Hydroxyacylglutathione hydrolase-like"/>
    <property type="match status" value="2"/>
</dbReference>
<dbReference type="PANTHER" id="PTHR30619:SF1">
    <property type="entry name" value="RECOMBINATION PROTEIN 2"/>
    <property type="match status" value="1"/>
</dbReference>
<dbReference type="NCBIfam" id="TIGR00361">
    <property type="entry name" value="ComEC_Rec2"/>
    <property type="match status" value="1"/>
</dbReference>
<protein>
    <submittedName>
        <fullName evidence="8">DNA internalization-related competence protein ComEC/Rec2</fullName>
    </submittedName>
</protein>
<feature type="transmembrane region" description="Helical" evidence="6">
    <location>
        <begin position="188"/>
        <end position="209"/>
    </location>
</feature>
<evidence type="ECO:0000256" key="6">
    <source>
        <dbReference type="SAM" id="Phobius"/>
    </source>
</evidence>
<feature type="transmembrane region" description="Helical" evidence="6">
    <location>
        <begin position="302"/>
        <end position="319"/>
    </location>
</feature>
<keyword evidence="4 6" id="KW-1133">Transmembrane helix</keyword>
<reference evidence="8 9" key="1">
    <citation type="submission" date="2016-10" db="EMBL/GenBank/DDBJ databases">
        <title>Pseudoalteromonas amylolytica sp. nov., isolated from the surface seawater.</title>
        <authorList>
            <person name="Wu Y.-H."/>
            <person name="Cheng H."/>
            <person name="Jin X.-B."/>
            <person name="Wang C.-S."/>
            <person name="Xu X.-W."/>
        </authorList>
    </citation>
    <scope>NUCLEOTIDE SEQUENCE [LARGE SCALE GENOMIC DNA]</scope>
    <source>
        <strain evidence="8 9">JCM 12483</strain>
    </source>
</reference>
<name>A0A1S1NBF2_9GAMM</name>
<keyword evidence="2" id="KW-1003">Cell membrane</keyword>
<dbReference type="InterPro" id="IPR004477">
    <property type="entry name" value="ComEC_N"/>
</dbReference>
<keyword evidence="3 6" id="KW-0812">Transmembrane</keyword>
<feature type="transmembrane region" description="Helical" evidence="6">
    <location>
        <begin position="254"/>
        <end position="273"/>
    </location>
</feature>
<dbReference type="AlphaFoldDB" id="A0A1S1NBF2"/>
<keyword evidence="5 6" id="KW-0472">Membrane</keyword>
<evidence type="ECO:0000256" key="1">
    <source>
        <dbReference type="ARBA" id="ARBA00004651"/>
    </source>
</evidence>
<dbReference type="Pfam" id="PF00753">
    <property type="entry name" value="Lactamase_B"/>
    <property type="match status" value="1"/>
</dbReference>
<dbReference type="STRING" id="327939.BIW53_05040"/>
<proteinExistence type="predicted"/>
<dbReference type="InterPro" id="IPR052159">
    <property type="entry name" value="Competence_DNA_uptake"/>
</dbReference>
<dbReference type="GO" id="GO:0005886">
    <property type="term" value="C:plasma membrane"/>
    <property type="evidence" value="ECO:0007669"/>
    <property type="project" value="UniProtKB-SubCell"/>
</dbReference>
<dbReference type="InterPro" id="IPR004797">
    <property type="entry name" value="Competence_ComEC/Rec2"/>
</dbReference>
<feature type="transmembrane region" description="Helical" evidence="6">
    <location>
        <begin position="331"/>
        <end position="351"/>
    </location>
</feature>
<evidence type="ECO:0000256" key="3">
    <source>
        <dbReference type="ARBA" id="ARBA00022692"/>
    </source>
</evidence>
<evidence type="ECO:0000256" key="5">
    <source>
        <dbReference type="ARBA" id="ARBA00023136"/>
    </source>
</evidence>
<feature type="transmembrane region" description="Helical" evidence="6">
    <location>
        <begin position="363"/>
        <end position="385"/>
    </location>
</feature>
<dbReference type="CDD" id="cd07731">
    <property type="entry name" value="ComA-like_MBL-fold"/>
    <property type="match status" value="1"/>
</dbReference>
<dbReference type="GO" id="GO:0030420">
    <property type="term" value="P:establishment of competence for transformation"/>
    <property type="evidence" value="ECO:0007669"/>
    <property type="project" value="InterPro"/>
</dbReference>